<feature type="non-terminal residue" evidence="1">
    <location>
        <position position="80"/>
    </location>
</feature>
<name>A0A392R3Q1_9FABA</name>
<proteinExistence type="predicted"/>
<evidence type="ECO:0000313" key="2">
    <source>
        <dbReference type="Proteomes" id="UP000265520"/>
    </source>
</evidence>
<accession>A0A392R3Q1</accession>
<organism evidence="1 2">
    <name type="scientific">Trifolium medium</name>
    <dbReference type="NCBI Taxonomy" id="97028"/>
    <lineage>
        <taxon>Eukaryota</taxon>
        <taxon>Viridiplantae</taxon>
        <taxon>Streptophyta</taxon>
        <taxon>Embryophyta</taxon>
        <taxon>Tracheophyta</taxon>
        <taxon>Spermatophyta</taxon>
        <taxon>Magnoliopsida</taxon>
        <taxon>eudicotyledons</taxon>
        <taxon>Gunneridae</taxon>
        <taxon>Pentapetalae</taxon>
        <taxon>rosids</taxon>
        <taxon>fabids</taxon>
        <taxon>Fabales</taxon>
        <taxon>Fabaceae</taxon>
        <taxon>Papilionoideae</taxon>
        <taxon>50 kb inversion clade</taxon>
        <taxon>NPAAA clade</taxon>
        <taxon>Hologalegina</taxon>
        <taxon>IRL clade</taxon>
        <taxon>Trifolieae</taxon>
        <taxon>Trifolium</taxon>
    </lineage>
</organism>
<sequence length="80" mass="8949">MNIHTGTLAYECSGMNIHTGKLIPNCPVARTRGQNGRIIRTGYGHEEFLQRQAEQQQDEGYVLAVHEEAQQAVVQQSWPG</sequence>
<keyword evidence="2" id="KW-1185">Reference proteome</keyword>
<dbReference type="AlphaFoldDB" id="A0A392R3Q1"/>
<comment type="caution">
    <text evidence="1">The sequence shown here is derived from an EMBL/GenBank/DDBJ whole genome shotgun (WGS) entry which is preliminary data.</text>
</comment>
<reference evidence="1 2" key="1">
    <citation type="journal article" date="2018" name="Front. Plant Sci.">
        <title>Red Clover (Trifolium pratense) and Zigzag Clover (T. medium) - A Picture of Genomic Similarities and Differences.</title>
        <authorList>
            <person name="Dluhosova J."/>
            <person name="Istvanek J."/>
            <person name="Nedelnik J."/>
            <person name="Repkova J."/>
        </authorList>
    </citation>
    <scope>NUCLEOTIDE SEQUENCE [LARGE SCALE GENOMIC DNA]</scope>
    <source>
        <strain evidence="2">cv. 10/8</strain>
        <tissue evidence="1">Leaf</tissue>
    </source>
</reference>
<dbReference type="EMBL" id="LXQA010177698">
    <property type="protein sequence ID" value="MCI30185.1"/>
    <property type="molecule type" value="Genomic_DNA"/>
</dbReference>
<dbReference type="Proteomes" id="UP000265520">
    <property type="component" value="Unassembled WGS sequence"/>
</dbReference>
<evidence type="ECO:0000313" key="1">
    <source>
        <dbReference type="EMBL" id="MCI30185.1"/>
    </source>
</evidence>
<protein>
    <submittedName>
        <fullName evidence="1">Uncharacterized protein</fullName>
    </submittedName>
</protein>